<comment type="subcellular location">
    <subcellularLocation>
        <location evidence="1">Membrane</location>
        <topology evidence="1">Multi-pass membrane protein</topology>
    </subcellularLocation>
</comment>
<reference evidence="7 8" key="1">
    <citation type="submission" date="2023-04" db="EMBL/GenBank/DDBJ databases">
        <title>Spirochaete genome identified in red abalone sample constitutes a novel genus.</title>
        <authorList>
            <person name="Sharma S.P."/>
            <person name="Purcell C.M."/>
            <person name="Hyde J.R."/>
            <person name="Severin A.J."/>
        </authorList>
    </citation>
    <scope>NUCLEOTIDE SEQUENCE [LARGE SCALE GENOMIC DNA]</scope>
    <source>
        <strain evidence="7 8">SP-2023</strain>
    </source>
</reference>
<dbReference type="RefSeq" id="WP_326928010.1">
    <property type="nucleotide sequence ID" value="NZ_CP123443.1"/>
</dbReference>
<keyword evidence="2 5" id="KW-0812">Transmembrane</keyword>
<dbReference type="InterPro" id="IPR007829">
    <property type="entry name" value="TM2"/>
</dbReference>
<dbReference type="InterPro" id="IPR050932">
    <property type="entry name" value="TM2D1-3-like"/>
</dbReference>
<gene>
    <name evidence="7" type="ORF">P0082_02855</name>
</gene>
<dbReference type="PANTHER" id="PTHR21016">
    <property type="entry name" value="BETA-AMYLOID BINDING PROTEIN-RELATED"/>
    <property type="match status" value="1"/>
</dbReference>
<organism evidence="7 8">
    <name type="scientific">Candidatus Haliotispira prima</name>
    <dbReference type="NCBI Taxonomy" id="3034016"/>
    <lineage>
        <taxon>Bacteria</taxon>
        <taxon>Pseudomonadati</taxon>
        <taxon>Spirochaetota</taxon>
        <taxon>Spirochaetia</taxon>
        <taxon>Spirochaetales</taxon>
        <taxon>Spirochaetaceae</taxon>
        <taxon>Candidatus Haliotispira</taxon>
    </lineage>
</organism>
<feature type="domain" description="TM2" evidence="6">
    <location>
        <begin position="16"/>
        <end position="65"/>
    </location>
</feature>
<evidence type="ECO:0000313" key="7">
    <source>
        <dbReference type="EMBL" id="WGK69818.1"/>
    </source>
</evidence>
<dbReference type="EMBL" id="CP123443">
    <property type="protein sequence ID" value="WGK69818.1"/>
    <property type="molecule type" value="Genomic_DNA"/>
</dbReference>
<protein>
    <submittedName>
        <fullName evidence="7">TM2 domain-containing protein</fullName>
    </submittedName>
</protein>
<name>A0ABY8MKU2_9SPIO</name>
<evidence type="ECO:0000256" key="3">
    <source>
        <dbReference type="ARBA" id="ARBA00022989"/>
    </source>
</evidence>
<dbReference type="Pfam" id="PF05154">
    <property type="entry name" value="TM2"/>
    <property type="match status" value="1"/>
</dbReference>
<dbReference type="PANTHER" id="PTHR21016:SF25">
    <property type="entry name" value="TM2 DOMAIN-CONTAINING PROTEIN DDB_G0277895-RELATED"/>
    <property type="match status" value="1"/>
</dbReference>
<evidence type="ECO:0000256" key="4">
    <source>
        <dbReference type="ARBA" id="ARBA00023136"/>
    </source>
</evidence>
<keyword evidence="4 5" id="KW-0472">Membrane</keyword>
<keyword evidence="3 5" id="KW-1133">Transmembrane helix</keyword>
<evidence type="ECO:0000256" key="2">
    <source>
        <dbReference type="ARBA" id="ARBA00022692"/>
    </source>
</evidence>
<keyword evidence="8" id="KW-1185">Reference proteome</keyword>
<proteinExistence type="predicted"/>
<feature type="transmembrane region" description="Helical" evidence="5">
    <location>
        <begin position="20"/>
        <end position="39"/>
    </location>
</feature>
<feature type="transmembrane region" description="Helical" evidence="5">
    <location>
        <begin position="45"/>
        <end position="69"/>
    </location>
</feature>
<accession>A0ABY8MKU2</accession>
<evidence type="ECO:0000256" key="5">
    <source>
        <dbReference type="SAM" id="Phobius"/>
    </source>
</evidence>
<dbReference type="Proteomes" id="UP001228690">
    <property type="component" value="Chromosome"/>
</dbReference>
<evidence type="ECO:0000313" key="8">
    <source>
        <dbReference type="Proteomes" id="UP001228690"/>
    </source>
</evidence>
<evidence type="ECO:0000259" key="6">
    <source>
        <dbReference type="Pfam" id="PF05154"/>
    </source>
</evidence>
<evidence type="ECO:0000256" key="1">
    <source>
        <dbReference type="ARBA" id="ARBA00004141"/>
    </source>
</evidence>
<sequence length="86" mass="9978">MSELDTKKEESADVSPKSRLVAVLLSWFLGYFGVHRFYLGRTKSAIMQILFGWLTFFIWNVVDLIMLLCGTFRDNEGKLVKDWAVK</sequence>